<feature type="region of interest" description="Disordered" evidence="3">
    <location>
        <begin position="129"/>
        <end position="163"/>
    </location>
</feature>
<keyword evidence="2" id="KW-0175">Coiled coil</keyword>
<dbReference type="PANTHER" id="PTHR16650:SF10">
    <property type="entry name" value="LEBERCILIN"/>
    <property type="match status" value="1"/>
</dbReference>
<evidence type="ECO:0000313" key="5">
    <source>
        <dbReference type="Ensembl" id="ENSMMOP00000020500.1"/>
    </source>
</evidence>
<dbReference type="Pfam" id="PF15619">
    <property type="entry name" value="Lebercilin"/>
    <property type="match status" value="1"/>
</dbReference>
<evidence type="ECO:0000256" key="2">
    <source>
        <dbReference type="ARBA" id="ARBA00023054"/>
    </source>
</evidence>
<proteinExistence type="inferred from homology"/>
<reference evidence="5" key="1">
    <citation type="submission" date="2025-08" db="UniProtKB">
        <authorList>
            <consortium name="Ensembl"/>
        </authorList>
    </citation>
    <scope>IDENTIFICATION</scope>
</reference>
<dbReference type="InterPro" id="IPR028933">
    <property type="entry name" value="Lebercilin_dom"/>
</dbReference>
<dbReference type="GO" id="GO:0042073">
    <property type="term" value="P:intraciliary transport"/>
    <property type="evidence" value="ECO:0007669"/>
    <property type="project" value="TreeGrafter"/>
</dbReference>
<feature type="compositionally biased region" description="Basic and acidic residues" evidence="3">
    <location>
        <begin position="239"/>
        <end position="264"/>
    </location>
</feature>
<feature type="region of interest" description="Disordered" evidence="3">
    <location>
        <begin position="471"/>
        <end position="502"/>
    </location>
</feature>
<name>A0A3Q3WY82_MOLML</name>
<feature type="domain" description="Lebercilin" evidence="4">
    <location>
        <begin position="167"/>
        <end position="359"/>
    </location>
</feature>
<feature type="compositionally biased region" description="Basic and acidic residues" evidence="3">
    <location>
        <begin position="39"/>
        <end position="79"/>
    </location>
</feature>
<reference evidence="5" key="2">
    <citation type="submission" date="2025-09" db="UniProtKB">
        <authorList>
            <consortium name="Ensembl"/>
        </authorList>
    </citation>
    <scope>IDENTIFICATION</scope>
</reference>
<dbReference type="AlphaFoldDB" id="A0A3Q3WY82"/>
<comment type="similarity">
    <text evidence="1">Belongs to the LCA5 family.</text>
</comment>
<dbReference type="PANTHER" id="PTHR16650">
    <property type="entry name" value="C21ORF13-RELATED"/>
    <property type="match status" value="1"/>
</dbReference>
<evidence type="ECO:0000256" key="3">
    <source>
        <dbReference type="SAM" id="MobiDB-lite"/>
    </source>
</evidence>
<dbReference type="GO" id="GO:0005930">
    <property type="term" value="C:axoneme"/>
    <property type="evidence" value="ECO:0007669"/>
    <property type="project" value="TreeGrafter"/>
</dbReference>
<feature type="compositionally biased region" description="Polar residues" evidence="3">
    <location>
        <begin position="92"/>
        <end position="109"/>
    </location>
</feature>
<feature type="compositionally biased region" description="Basic and acidic residues" evidence="3">
    <location>
        <begin position="471"/>
        <end position="481"/>
    </location>
</feature>
<keyword evidence="6" id="KW-1185">Reference proteome</keyword>
<dbReference type="InterPro" id="IPR026188">
    <property type="entry name" value="Lebercilin-like"/>
</dbReference>
<protein>
    <recommendedName>
        <fullName evidence="4">Lebercilin domain-containing protein</fullName>
    </recommendedName>
</protein>
<accession>A0A3Q3WY82</accession>
<dbReference type="OMA" id="SKRGIRW"/>
<feature type="compositionally biased region" description="Basic and acidic residues" evidence="3">
    <location>
        <begin position="613"/>
        <end position="633"/>
    </location>
</feature>
<dbReference type="Proteomes" id="UP000261620">
    <property type="component" value="Unplaced"/>
</dbReference>
<dbReference type="STRING" id="94237.ENSMMOP00000020500"/>
<feature type="region of interest" description="Disordered" evidence="3">
    <location>
        <begin position="1"/>
        <end position="115"/>
    </location>
</feature>
<sequence length="719" mass="82527">MESKKRGDPYVDNRDSSRQSLRTTGTASRESSLQRHKKNNQDKTQDEDKNDDVAESRMKIRTWRSDPDRDRMSGGDRRRSSQSFYSDEYDNESPSVGSVSAYSQSRTPSPTLPKGIACSCVSLRPLNVRRGVSRPQRPGGQPRAQHYRRGMRSESKDSTPPRDLDLVTKRMLSARLIKINELRNSLSELQQRTDELQKENRILRQLQLRQEKALQRYDDTESEISQLLSRHANETHVLRERLRRSQERERASERRLKDSEEQLHRSQTTITRLKKLVDQRELGARDELSRRLDEEKVRSQEAERKIKELERSLELTTNSYQRQLAAERRKTLSAQEEIQTLQDELERLTNKLKEKERELDAKNIYANRMMKSSIRNDTDGSTKRKGNSVQTKDRMCSLEFPTPPPAITDAGEFSQQAPDEYLSLKVQTSDATSLIETTRWWDKQKVDMHHWCFWKVVKHHVRLYLMSTGWEKEKEEEDRKRTSSLFSQEEENNRKRGHVQEELRKWNQDALASQPGTEEARRKKDQLLAKMHEIDRLNQAGQAAMFAEPSSSTGSHSSPEQRIHSSLIFNLTEPDELASLRASAGIRRALRSQNSNDDSSFGSYAPSFGHPASRAETERENEVEKGAEKDRRSSLMQQLFGTLATSAAGDSMSLPNRMELLGSPPATNGIRSRRDGLFSFSSGSSTPPVSSVNTLHVADSRPAVRAVASFDDDIEELTL</sequence>
<feature type="compositionally biased region" description="Basic and acidic residues" evidence="3">
    <location>
        <begin position="151"/>
        <end position="163"/>
    </location>
</feature>
<evidence type="ECO:0000259" key="4">
    <source>
        <dbReference type="Pfam" id="PF15619"/>
    </source>
</evidence>
<feature type="region of interest" description="Disordered" evidence="3">
    <location>
        <begin position="591"/>
        <end position="633"/>
    </location>
</feature>
<evidence type="ECO:0000313" key="6">
    <source>
        <dbReference type="Proteomes" id="UP000261620"/>
    </source>
</evidence>
<feature type="region of interest" description="Disordered" evidence="3">
    <location>
        <begin position="239"/>
        <end position="267"/>
    </location>
</feature>
<evidence type="ECO:0000256" key="1">
    <source>
        <dbReference type="ARBA" id="ARBA00010229"/>
    </source>
</evidence>
<organism evidence="5 6">
    <name type="scientific">Mola mola</name>
    <name type="common">Ocean sunfish</name>
    <name type="synonym">Tetraodon mola</name>
    <dbReference type="NCBI Taxonomy" id="94237"/>
    <lineage>
        <taxon>Eukaryota</taxon>
        <taxon>Metazoa</taxon>
        <taxon>Chordata</taxon>
        <taxon>Craniata</taxon>
        <taxon>Vertebrata</taxon>
        <taxon>Euteleostomi</taxon>
        <taxon>Actinopterygii</taxon>
        <taxon>Neopterygii</taxon>
        <taxon>Teleostei</taxon>
        <taxon>Neoteleostei</taxon>
        <taxon>Acanthomorphata</taxon>
        <taxon>Eupercaria</taxon>
        <taxon>Tetraodontiformes</taxon>
        <taxon>Molidae</taxon>
        <taxon>Mola</taxon>
    </lineage>
</organism>
<feature type="compositionally biased region" description="Polar residues" evidence="3">
    <location>
        <begin position="18"/>
        <end position="31"/>
    </location>
</feature>
<feature type="compositionally biased region" description="Basic and acidic residues" evidence="3">
    <location>
        <begin position="491"/>
        <end position="502"/>
    </location>
</feature>
<feature type="compositionally biased region" description="Polar residues" evidence="3">
    <location>
        <begin position="591"/>
        <end position="602"/>
    </location>
</feature>
<dbReference type="Ensembl" id="ENSMMOT00000020840.1">
    <property type="protein sequence ID" value="ENSMMOP00000020500.1"/>
    <property type="gene ID" value="ENSMMOG00000015586.1"/>
</dbReference>
<feature type="compositionally biased region" description="Basic and acidic residues" evidence="3">
    <location>
        <begin position="1"/>
        <end position="17"/>
    </location>
</feature>